<accession>A0AAW3FBL5</accession>
<dbReference type="AlphaFoldDB" id="A0AAW3FBL5"/>
<evidence type="ECO:0000313" key="7">
    <source>
        <dbReference type="Proteomes" id="UP000029590"/>
    </source>
</evidence>
<dbReference type="GO" id="GO:0003700">
    <property type="term" value="F:DNA-binding transcription factor activity"/>
    <property type="evidence" value="ECO:0007669"/>
    <property type="project" value="InterPro"/>
</dbReference>
<dbReference type="PROSITE" id="PS01124">
    <property type="entry name" value="HTH_ARAC_FAMILY_2"/>
    <property type="match status" value="1"/>
</dbReference>
<evidence type="ECO:0000259" key="5">
    <source>
        <dbReference type="PROSITE" id="PS01124"/>
    </source>
</evidence>
<dbReference type="SUPFAM" id="SSF51182">
    <property type="entry name" value="RmlC-like cupins"/>
    <property type="match status" value="1"/>
</dbReference>
<evidence type="ECO:0000256" key="2">
    <source>
        <dbReference type="ARBA" id="ARBA00023015"/>
    </source>
</evidence>
<name>A0AAW3FBL5_BURGA</name>
<organism evidence="6 7">
    <name type="scientific">Burkholderia gladioli</name>
    <name type="common">Pseudomonas marginata</name>
    <name type="synonym">Phytomonas marginata</name>
    <dbReference type="NCBI Taxonomy" id="28095"/>
    <lineage>
        <taxon>Bacteria</taxon>
        <taxon>Pseudomonadati</taxon>
        <taxon>Pseudomonadota</taxon>
        <taxon>Betaproteobacteria</taxon>
        <taxon>Burkholderiales</taxon>
        <taxon>Burkholderiaceae</taxon>
        <taxon>Burkholderia</taxon>
    </lineage>
</organism>
<keyword evidence="1" id="KW-0678">Repressor</keyword>
<dbReference type="Gene3D" id="2.60.120.10">
    <property type="entry name" value="Jelly Rolls"/>
    <property type="match status" value="1"/>
</dbReference>
<dbReference type="Proteomes" id="UP000029590">
    <property type="component" value="Unassembled WGS sequence"/>
</dbReference>
<evidence type="ECO:0000256" key="4">
    <source>
        <dbReference type="ARBA" id="ARBA00023163"/>
    </source>
</evidence>
<reference evidence="6 7" key="1">
    <citation type="submission" date="2014-04" db="EMBL/GenBank/DDBJ databases">
        <authorList>
            <person name="Bishop-Lilly K.A."/>
            <person name="Broomall S.M."/>
            <person name="Chain P.S."/>
            <person name="Chertkov O."/>
            <person name="Coyne S.R."/>
            <person name="Daligault H.E."/>
            <person name="Davenport K.W."/>
            <person name="Erkkila T."/>
            <person name="Frey K.G."/>
            <person name="Gibbons H.S."/>
            <person name="Gu W."/>
            <person name="Jaissle J."/>
            <person name="Johnson S.L."/>
            <person name="Koroleva G.I."/>
            <person name="Ladner J.T."/>
            <person name="Lo C.-C."/>
            <person name="Minogue T.D."/>
            <person name="Munk C."/>
            <person name="Palacios G.F."/>
            <person name="Redden C.L."/>
            <person name="Rosenzweig C.N."/>
            <person name="Scholz M.B."/>
            <person name="Teshima H."/>
            <person name="Xu Y."/>
        </authorList>
    </citation>
    <scope>NUCLEOTIDE SEQUENCE [LARGE SCALE GENOMIC DNA]</scope>
    <source>
        <strain evidence="7">gladioli</strain>
    </source>
</reference>
<dbReference type="PANTHER" id="PTHR11019:SF199">
    <property type="entry name" value="HTH-TYPE TRANSCRIPTIONAL REGULATOR NIMR"/>
    <property type="match status" value="1"/>
</dbReference>
<dbReference type="InterPro" id="IPR011051">
    <property type="entry name" value="RmlC_Cupin_sf"/>
</dbReference>
<keyword evidence="2" id="KW-0805">Transcription regulation</keyword>
<gene>
    <name evidence="6" type="ORF">DM48_7980</name>
</gene>
<dbReference type="SUPFAM" id="SSF46689">
    <property type="entry name" value="Homeodomain-like"/>
    <property type="match status" value="1"/>
</dbReference>
<dbReference type="FunFam" id="1.10.10.60:FF:000132">
    <property type="entry name" value="AraC family transcriptional regulator"/>
    <property type="match status" value="1"/>
</dbReference>
<protein>
    <submittedName>
        <fullName evidence="6">Helix-turn-helix domain protein</fullName>
    </submittedName>
</protein>
<evidence type="ECO:0000256" key="3">
    <source>
        <dbReference type="ARBA" id="ARBA00023125"/>
    </source>
</evidence>
<sequence length="278" mass="30613">MSDSLIDRSQPPRASRLTQLMDGPLGVGEITVTGLKEHLLRPMVLDAHTHPDGQLVYAATGVMVVGSDVGYWVVPPTRALWLSPGVRHWARTSGDVQLRSVMFASDSSAPVLAGSCVLAVTPLMREVINVLADKTTGTEMSARDSALTAVLIHELQELPVLPVHLPSLRESRLSIIERHVLERPHDYVPLDNWAQKLNVDKRTLHRLFVRQTGMSYRNWLQQAHLLLALEWLADGQKVIDVAAGLGYNSQSAFTVMFRRNLGTTPAAFFSNAVSRATS</sequence>
<dbReference type="Gene3D" id="1.10.10.60">
    <property type="entry name" value="Homeodomain-like"/>
    <property type="match status" value="1"/>
</dbReference>
<keyword evidence="3" id="KW-0238">DNA-binding</keyword>
<dbReference type="GO" id="GO:0043565">
    <property type="term" value="F:sequence-specific DNA binding"/>
    <property type="evidence" value="ECO:0007669"/>
    <property type="project" value="InterPro"/>
</dbReference>
<evidence type="ECO:0000256" key="1">
    <source>
        <dbReference type="ARBA" id="ARBA00022491"/>
    </source>
</evidence>
<dbReference type="InterPro" id="IPR014710">
    <property type="entry name" value="RmlC-like_jellyroll"/>
</dbReference>
<dbReference type="InterPro" id="IPR009057">
    <property type="entry name" value="Homeodomain-like_sf"/>
</dbReference>
<keyword evidence="4" id="KW-0804">Transcription</keyword>
<dbReference type="Pfam" id="PF12833">
    <property type="entry name" value="HTH_18"/>
    <property type="match status" value="1"/>
</dbReference>
<dbReference type="EMBL" id="JPGG01000012">
    <property type="protein sequence ID" value="KGC20314.1"/>
    <property type="molecule type" value="Genomic_DNA"/>
</dbReference>
<dbReference type="PANTHER" id="PTHR11019">
    <property type="entry name" value="HTH-TYPE TRANSCRIPTIONAL REGULATOR NIMR"/>
    <property type="match status" value="1"/>
</dbReference>
<evidence type="ECO:0000313" key="6">
    <source>
        <dbReference type="EMBL" id="KGC20314.1"/>
    </source>
</evidence>
<feature type="domain" description="HTH araC/xylS-type" evidence="5">
    <location>
        <begin position="170"/>
        <end position="271"/>
    </location>
</feature>
<comment type="caution">
    <text evidence="6">The sequence shown here is derived from an EMBL/GenBank/DDBJ whole genome shotgun (WGS) entry which is preliminary data.</text>
</comment>
<dbReference type="InterPro" id="IPR018060">
    <property type="entry name" value="HTH_AraC"/>
</dbReference>
<dbReference type="CDD" id="cd06124">
    <property type="entry name" value="cupin_NimR-like_N"/>
    <property type="match status" value="1"/>
</dbReference>
<proteinExistence type="predicted"/>
<dbReference type="SMART" id="SM00342">
    <property type="entry name" value="HTH_ARAC"/>
    <property type="match status" value="1"/>
</dbReference>